<dbReference type="PANTHER" id="PTHR48103">
    <property type="entry name" value="MIDASIN-RELATED"/>
    <property type="match status" value="1"/>
</dbReference>
<dbReference type="GO" id="GO:0016887">
    <property type="term" value="F:ATP hydrolysis activity"/>
    <property type="evidence" value="ECO:0007669"/>
    <property type="project" value="InterPro"/>
</dbReference>
<accession>A0A915IPF9</accession>
<evidence type="ECO:0000259" key="3">
    <source>
        <dbReference type="Pfam" id="PF07728"/>
    </source>
</evidence>
<dbReference type="PANTHER" id="PTHR48103:SF2">
    <property type="entry name" value="MIDASIN"/>
    <property type="match status" value="1"/>
</dbReference>
<organism evidence="4 5">
    <name type="scientific">Romanomermis culicivorax</name>
    <name type="common">Nematode worm</name>
    <dbReference type="NCBI Taxonomy" id="13658"/>
    <lineage>
        <taxon>Eukaryota</taxon>
        <taxon>Metazoa</taxon>
        <taxon>Ecdysozoa</taxon>
        <taxon>Nematoda</taxon>
        <taxon>Enoplea</taxon>
        <taxon>Dorylaimia</taxon>
        <taxon>Mermithida</taxon>
        <taxon>Mermithoidea</taxon>
        <taxon>Mermithidae</taxon>
        <taxon>Romanomermis</taxon>
    </lineage>
</organism>
<protein>
    <submittedName>
        <fullName evidence="5">ATPase dynein-related AAA domain-containing protein</fullName>
    </submittedName>
</protein>
<dbReference type="InterPro" id="IPR027417">
    <property type="entry name" value="P-loop_NTPase"/>
</dbReference>
<dbReference type="GO" id="GO:0000055">
    <property type="term" value="P:ribosomal large subunit export from nucleus"/>
    <property type="evidence" value="ECO:0007669"/>
    <property type="project" value="TreeGrafter"/>
</dbReference>
<name>A0A915IPF9_ROMCU</name>
<evidence type="ECO:0000313" key="4">
    <source>
        <dbReference type="Proteomes" id="UP000887565"/>
    </source>
</evidence>
<evidence type="ECO:0000313" key="5">
    <source>
        <dbReference type="WBParaSite" id="nRc.2.0.1.t15872-RA"/>
    </source>
</evidence>
<dbReference type="GO" id="GO:0005524">
    <property type="term" value="F:ATP binding"/>
    <property type="evidence" value="ECO:0007669"/>
    <property type="project" value="UniProtKB-KW"/>
</dbReference>
<dbReference type="InterPro" id="IPR011704">
    <property type="entry name" value="ATPase_dyneun-rel_AAA"/>
</dbReference>
<dbReference type="OMA" id="YEEIFCQ"/>
<evidence type="ECO:0000256" key="1">
    <source>
        <dbReference type="ARBA" id="ARBA00022741"/>
    </source>
</evidence>
<keyword evidence="2" id="KW-0067">ATP-binding</keyword>
<dbReference type="AlphaFoldDB" id="A0A915IPF9"/>
<dbReference type="GO" id="GO:0000027">
    <property type="term" value="P:ribosomal large subunit assembly"/>
    <property type="evidence" value="ECO:0007669"/>
    <property type="project" value="TreeGrafter"/>
</dbReference>
<dbReference type="WBParaSite" id="nRc.2.0.1.t15872-RA">
    <property type="protein sequence ID" value="nRc.2.0.1.t15872-RA"/>
    <property type="gene ID" value="nRc.2.0.1.g15872"/>
</dbReference>
<dbReference type="GO" id="GO:0030687">
    <property type="term" value="C:preribosome, large subunit precursor"/>
    <property type="evidence" value="ECO:0007669"/>
    <property type="project" value="TreeGrafter"/>
</dbReference>
<reference evidence="5" key="1">
    <citation type="submission" date="2022-11" db="UniProtKB">
        <authorList>
            <consortium name="WormBaseParasite"/>
        </authorList>
    </citation>
    <scope>IDENTIFICATION</scope>
</reference>
<keyword evidence="4" id="KW-1185">Reference proteome</keyword>
<dbReference type="Gene3D" id="3.40.50.300">
    <property type="entry name" value="P-loop containing nucleotide triphosphate hydrolases"/>
    <property type="match status" value="1"/>
</dbReference>
<proteinExistence type="predicted"/>
<dbReference type="Pfam" id="PF07728">
    <property type="entry name" value="AAA_5"/>
    <property type="match status" value="1"/>
</dbReference>
<dbReference type="SUPFAM" id="SSF52540">
    <property type="entry name" value="P-loop containing nucleoside triphosphate hydrolases"/>
    <property type="match status" value="1"/>
</dbReference>
<evidence type="ECO:0000256" key="2">
    <source>
        <dbReference type="ARBA" id="ARBA00022840"/>
    </source>
</evidence>
<sequence length="235" mass="27073">MGEPVLLVGETGCGKTTTVQVLASHLDIENYVLYCDYYCRLKESFAVVKFVAVLYHARKTLHVVNLSQQSESSDLFGGYKPLDLAHNMKKFKEQYMDLFCRSFSSKKNEKFLNHTCYETNNWKILLQLMLTTIKKFLSKQEILNSCILLEWLQLNEDLRKISHTLHVAKENLLFSFVQDCLILDCCMTIHFKGILTRSIKNGEWILLDEINLASAETLDCLNTILDTKSSLGLER</sequence>
<dbReference type="Proteomes" id="UP000887565">
    <property type="component" value="Unplaced"/>
</dbReference>
<dbReference type="GO" id="GO:0005634">
    <property type="term" value="C:nucleus"/>
    <property type="evidence" value="ECO:0007669"/>
    <property type="project" value="TreeGrafter"/>
</dbReference>
<keyword evidence="1" id="KW-0547">Nucleotide-binding</keyword>
<feature type="domain" description="ATPase dynein-related AAA" evidence="3">
    <location>
        <begin position="192"/>
        <end position="228"/>
    </location>
</feature>